<dbReference type="Pfam" id="PF00975">
    <property type="entry name" value="Thioesterase"/>
    <property type="match status" value="1"/>
</dbReference>
<dbReference type="Pfam" id="PF00501">
    <property type="entry name" value="AMP-binding"/>
    <property type="match status" value="1"/>
</dbReference>
<dbReference type="SMART" id="SM00823">
    <property type="entry name" value="PKS_PP"/>
    <property type="match status" value="1"/>
</dbReference>
<dbReference type="InterPro" id="IPR042099">
    <property type="entry name" value="ANL_N_sf"/>
</dbReference>
<dbReference type="FunFam" id="3.40.50.12780:FF:000012">
    <property type="entry name" value="Non-ribosomal peptide synthetase"/>
    <property type="match status" value="1"/>
</dbReference>
<dbReference type="InterPro" id="IPR023213">
    <property type="entry name" value="CAT-like_dom_sf"/>
</dbReference>
<dbReference type="GO" id="GO:0009366">
    <property type="term" value="C:enterobactin synthetase complex"/>
    <property type="evidence" value="ECO:0007669"/>
    <property type="project" value="TreeGrafter"/>
</dbReference>
<dbReference type="InterPro" id="IPR020845">
    <property type="entry name" value="AMP-binding_CS"/>
</dbReference>
<dbReference type="PROSITE" id="PS00455">
    <property type="entry name" value="AMP_BINDING"/>
    <property type="match status" value="1"/>
</dbReference>
<dbReference type="RefSeq" id="WP_159600038.1">
    <property type="nucleotide sequence ID" value="NZ_CACSAS010000001.1"/>
</dbReference>
<dbReference type="InterPro" id="IPR000873">
    <property type="entry name" value="AMP-dep_synth/lig_dom"/>
</dbReference>
<dbReference type="InterPro" id="IPR020802">
    <property type="entry name" value="TesA-like"/>
</dbReference>
<evidence type="ECO:0000313" key="5">
    <source>
        <dbReference type="Proteomes" id="UP000433050"/>
    </source>
</evidence>
<dbReference type="Pfam" id="PF13193">
    <property type="entry name" value="AMP-binding_C"/>
    <property type="match status" value="1"/>
</dbReference>
<dbReference type="InterPro" id="IPR001242">
    <property type="entry name" value="Condensation_dom"/>
</dbReference>
<dbReference type="InterPro" id="IPR020806">
    <property type="entry name" value="PKS_PP-bd"/>
</dbReference>
<dbReference type="InterPro" id="IPR009081">
    <property type="entry name" value="PP-bd_ACP"/>
</dbReference>
<dbReference type="GO" id="GO:0005829">
    <property type="term" value="C:cytosol"/>
    <property type="evidence" value="ECO:0007669"/>
    <property type="project" value="TreeGrafter"/>
</dbReference>
<dbReference type="InterPro" id="IPR025110">
    <property type="entry name" value="AMP-bd_C"/>
</dbReference>
<dbReference type="SUPFAM" id="SSF56801">
    <property type="entry name" value="Acetyl-CoA synthetase-like"/>
    <property type="match status" value="1"/>
</dbReference>
<dbReference type="InterPro" id="IPR001031">
    <property type="entry name" value="Thioesterase"/>
</dbReference>
<dbReference type="EMBL" id="CACSAS010000001">
    <property type="protein sequence ID" value="CAA0105347.1"/>
    <property type="molecule type" value="Genomic_DNA"/>
</dbReference>
<accession>A0A5S9PMK4</accession>
<dbReference type="Gene3D" id="3.40.50.1820">
    <property type="entry name" value="alpha/beta hydrolase"/>
    <property type="match status" value="1"/>
</dbReference>
<evidence type="ECO:0000256" key="2">
    <source>
        <dbReference type="ARBA" id="ARBA00022553"/>
    </source>
</evidence>
<dbReference type="Pfam" id="PF00550">
    <property type="entry name" value="PP-binding"/>
    <property type="match status" value="1"/>
</dbReference>
<dbReference type="Proteomes" id="UP000433050">
    <property type="component" value="Unassembled WGS sequence"/>
</dbReference>
<name>A0A5S9PMK4_9HYPH</name>
<dbReference type="SUPFAM" id="SSF52777">
    <property type="entry name" value="CoA-dependent acyltransferases"/>
    <property type="match status" value="2"/>
</dbReference>
<reference evidence="4 5" key="1">
    <citation type="submission" date="2019-12" db="EMBL/GenBank/DDBJ databases">
        <authorList>
            <person name="Reyes-Prieto M."/>
        </authorList>
    </citation>
    <scope>NUCLEOTIDE SEQUENCE [LARGE SCALE GENOMIC DNA]</scope>
    <source>
        <strain evidence="4">HF14-78462</strain>
    </source>
</reference>
<dbReference type="Gene3D" id="3.30.559.10">
    <property type="entry name" value="Chloramphenicol acetyltransferase-like domain"/>
    <property type="match status" value="1"/>
</dbReference>
<keyword evidence="5" id="KW-1185">Reference proteome</keyword>
<dbReference type="SUPFAM" id="SSF53474">
    <property type="entry name" value="alpha/beta-Hydrolases"/>
    <property type="match status" value="1"/>
</dbReference>
<sequence length="1320" mass="142034">MRDRPGEAHPLTEAQSGLWYAQRLDPANPLFNTGQYIELKGPLDRPAFEAALAQAVAESDALALRMVDDPSGPLQVVDPAQRPMLEIVDVSGAADPFAAAEADIARDMATPLDPTREKLAAERLFVLGPERFIWQQRIHHLAIDGYGMILLTQRVADLYNARQRGGEAGAPLPGIATAFAEDAAYRASDKRVKDGDYWRELFADKPEVASLAAGNPVSAPSFHRRAVEIDADAFARLRAIGERTNIPWPDVVTALAAAYVRRHVGTTEIVLGVPFMARLGSAAARVPAMLMNVLPLRVDAQEDDIDQYLGSVARSLTRARRHGRYRSEQLRRDLKLIGGQRRLHGPLINLLPFDETPRFEGLESRLEVLSTGPVEDITFTFRLHGADGLRLEVDANPDLYPPEVVEANALRLKHFIEVASAAEGSLAEVPTATPEEAHRHIFALNATDHPVPDTTLAALIEARMRATPHAPALRFAGATMDYATLDARSRALAERLREGSKNSSKKRSSDSSNATGSIVAVALPRSFELVVALVAILRAGLAYLPLDLAQPEARIDRILASAGPRLVLARAEDAARFAGKAEVLTPGDWPASPSGASLAGTPLAGPAPEDAAYVIYTSGSTGEPKGVVIEHRAIVNRLEWMRVHYGFSPADRILQKTPATFDVSVWEFFLPLLTGACLVVAPPQAHRDPVALARIIREEAITTAHFVPSMLAAFLTEPSVQGLSLKRVFCSGEELPADLRDRFHRTLTAELHNLYGPTEAAVDVSYWPAGEGDRSLPVPIGFPVWNTRLYVLDERNRPQPPGVPGHLHLGGMQLARGYLGRADLTAERFLPDPFRPGERIYATGDLALWRPDGAVVFLGRSDHQVKIRGLRIELGEIEAAVMSSGLVRQAGILAREDGGAKRIVAYVVPEPGADLSALKAHVAARVPDYMVPAAFVSLEALPVNANGKLDRAALPAPDFSGTGARVPQTPTETRLAALFAEQLGLAAPVFAEDDFFSLGGDSLAAVALLLRVREEWGRDPGLGALFAQPTLAGFARLIDAEEGAGDAGLGPFITLAEGDVSRPPLFVIHPAGGIAWCYGRLARALDPRRAVHGLQAPALAPDVATPESLEALAADYVERIRAVRPHGPYHLLGWSVGGIIAQAMAVRLRELGAAVGVVAMLDSYPADVWRGEPDPGEDGALKALLAIAGHDPDRLPALALNRASVLAFLRASDSPLGRLPDAALDGVVRVVAGNNRLVRGHFHRRFDGTLTHFRAALDHQGRDLTPDQWRPYAGRVEVVEVPALHAYLTGPEATALIAPVVSNLLDDADRKEDATCATAV</sequence>
<dbReference type="Gene3D" id="3.30.559.30">
    <property type="entry name" value="Nonribosomal peptide synthetase, condensation domain"/>
    <property type="match status" value="1"/>
</dbReference>
<dbReference type="GO" id="GO:0009239">
    <property type="term" value="P:enterobactin biosynthetic process"/>
    <property type="evidence" value="ECO:0007669"/>
    <property type="project" value="TreeGrafter"/>
</dbReference>
<dbReference type="InterPro" id="IPR020459">
    <property type="entry name" value="AMP-binding"/>
</dbReference>
<proteinExistence type="predicted"/>
<evidence type="ECO:0000259" key="3">
    <source>
        <dbReference type="PROSITE" id="PS50075"/>
    </source>
</evidence>
<dbReference type="InterPro" id="IPR036736">
    <property type="entry name" value="ACP-like_sf"/>
</dbReference>
<feature type="domain" description="Carrier" evidence="3">
    <location>
        <begin position="966"/>
        <end position="1042"/>
    </location>
</feature>
<dbReference type="PROSITE" id="PS50075">
    <property type="entry name" value="CARRIER"/>
    <property type="match status" value="1"/>
</dbReference>
<dbReference type="Gene3D" id="3.30.300.30">
    <property type="match status" value="1"/>
</dbReference>
<dbReference type="Pfam" id="PF00668">
    <property type="entry name" value="Condensation"/>
    <property type="match status" value="1"/>
</dbReference>
<dbReference type="CDD" id="cd17646">
    <property type="entry name" value="A_NRPS_AB3403-like"/>
    <property type="match status" value="1"/>
</dbReference>
<keyword evidence="1" id="KW-0596">Phosphopantetheine</keyword>
<dbReference type="PRINTS" id="PR00154">
    <property type="entry name" value="AMPBINDING"/>
</dbReference>
<dbReference type="PANTHER" id="PTHR45527:SF1">
    <property type="entry name" value="FATTY ACID SYNTHASE"/>
    <property type="match status" value="1"/>
</dbReference>
<dbReference type="Gene3D" id="3.40.50.12780">
    <property type="entry name" value="N-terminal domain of ligase-like"/>
    <property type="match status" value="1"/>
</dbReference>
<gene>
    <name evidence="4" type="primary">dhbF</name>
    <name evidence="4" type="ORF">STARVERO_03231</name>
</gene>
<dbReference type="SUPFAM" id="SSF47336">
    <property type="entry name" value="ACP-like"/>
    <property type="match status" value="1"/>
</dbReference>
<keyword evidence="2" id="KW-0597">Phosphoprotein</keyword>
<dbReference type="InterPro" id="IPR029058">
    <property type="entry name" value="AB_hydrolase_fold"/>
</dbReference>
<organism evidence="4 5">
    <name type="scientific">Starkeya nomas</name>
    <dbReference type="NCBI Taxonomy" id="2666134"/>
    <lineage>
        <taxon>Bacteria</taxon>
        <taxon>Pseudomonadati</taxon>
        <taxon>Pseudomonadota</taxon>
        <taxon>Alphaproteobacteria</taxon>
        <taxon>Hyphomicrobiales</taxon>
        <taxon>Xanthobacteraceae</taxon>
        <taxon>Starkeya</taxon>
    </lineage>
</organism>
<dbReference type="InterPro" id="IPR045851">
    <property type="entry name" value="AMP-bd_C_sf"/>
</dbReference>
<evidence type="ECO:0000313" key="4">
    <source>
        <dbReference type="EMBL" id="CAA0105347.1"/>
    </source>
</evidence>
<dbReference type="FunFam" id="3.30.300.30:FF:000010">
    <property type="entry name" value="Enterobactin synthetase component F"/>
    <property type="match status" value="1"/>
</dbReference>
<protein>
    <submittedName>
        <fullName evidence="4">Dimodular nonribosomal peptide synthase</fullName>
    </submittedName>
</protein>
<dbReference type="GO" id="GO:0043041">
    <property type="term" value="P:amino acid activation for nonribosomal peptide biosynthetic process"/>
    <property type="evidence" value="ECO:0007669"/>
    <property type="project" value="TreeGrafter"/>
</dbReference>
<dbReference type="NCBIfam" id="TIGR01733">
    <property type="entry name" value="AA-adenyl-dom"/>
    <property type="match status" value="1"/>
</dbReference>
<dbReference type="GO" id="GO:0031177">
    <property type="term" value="F:phosphopantetheine binding"/>
    <property type="evidence" value="ECO:0007669"/>
    <property type="project" value="InterPro"/>
</dbReference>
<dbReference type="PANTHER" id="PTHR45527">
    <property type="entry name" value="NONRIBOSOMAL PEPTIDE SYNTHETASE"/>
    <property type="match status" value="1"/>
</dbReference>
<evidence type="ECO:0000256" key="1">
    <source>
        <dbReference type="ARBA" id="ARBA00022450"/>
    </source>
</evidence>
<dbReference type="InterPro" id="IPR010071">
    <property type="entry name" value="AA_adenyl_dom"/>
</dbReference>
<dbReference type="SMART" id="SM00824">
    <property type="entry name" value="PKS_TE"/>
    <property type="match status" value="1"/>
</dbReference>
<dbReference type="GO" id="GO:0047527">
    <property type="term" value="F:2,3-dihydroxybenzoate-serine ligase activity"/>
    <property type="evidence" value="ECO:0007669"/>
    <property type="project" value="TreeGrafter"/>
</dbReference>